<evidence type="ECO:0000256" key="1">
    <source>
        <dbReference type="SAM" id="MobiDB-lite"/>
    </source>
</evidence>
<feature type="compositionally biased region" description="Polar residues" evidence="1">
    <location>
        <begin position="51"/>
        <end position="71"/>
    </location>
</feature>
<evidence type="ECO:0000313" key="3">
    <source>
        <dbReference type="Proteomes" id="UP001295684"/>
    </source>
</evidence>
<feature type="compositionally biased region" description="Polar residues" evidence="1">
    <location>
        <begin position="395"/>
        <end position="404"/>
    </location>
</feature>
<accession>A0AAD1U941</accession>
<protein>
    <submittedName>
        <fullName evidence="2">Uncharacterized protein</fullName>
    </submittedName>
</protein>
<name>A0AAD1U941_EUPCR</name>
<feature type="region of interest" description="Disordered" evidence="1">
    <location>
        <begin position="100"/>
        <end position="142"/>
    </location>
</feature>
<dbReference type="AlphaFoldDB" id="A0AAD1U941"/>
<comment type="caution">
    <text evidence="2">The sequence shown here is derived from an EMBL/GenBank/DDBJ whole genome shotgun (WGS) entry which is preliminary data.</text>
</comment>
<dbReference type="EMBL" id="CAMPGE010004772">
    <property type="protein sequence ID" value="CAI2363620.1"/>
    <property type="molecule type" value="Genomic_DNA"/>
</dbReference>
<feature type="compositionally biased region" description="Polar residues" evidence="1">
    <location>
        <begin position="119"/>
        <end position="141"/>
    </location>
</feature>
<evidence type="ECO:0000313" key="2">
    <source>
        <dbReference type="EMBL" id="CAI2363620.1"/>
    </source>
</evidence>
<feature type="compositionally biased region" description="Basic and acidic residues" evidence="1">
    <location>
        <begin position="1"/>
        <end position="12"/>
    </location>
</feature>
<feature type="compositionally biased region" description="Polar residues" evidence="1">
    <location>
        <begin position="416"/>
        <end position="427"/>
    </location>
</feature>
<reference evidence="2" key="1">
    <citation type="submission" date="2023-07" db="EMBL/GenBank/DDBJ databases">
        <authorList>
            <consortium name="AG Swart"/>
            <person name="Singh M."/>
            <person name="Singh A."/>
            <person name="Seah K."/>
            <person name="Emmerich C."/>
        </authorList>
    </citation>
    <scope>NUCLEOTIDE SEQUENCE</scope>
    <source>
        <strain evidence="2">DP1</strain>
    </source>
</reference>
<proteinExistence type="predicted"/>
<keyword evidence="3" id="KW-1185">Reference proteome</keyword>
<feature type="compositionally biased region" description="Basic residues" evidence="1">
    <location>
        <begin position="36"/>
        <end position="50"/>
    </location>
</feature>
<sequence>MEYKVPKQRDFNCLRSKRGRNDMCKGQDSYQTTGTYKKHKKREYRMRSKNRFMSPTHQGNRSSNPSQRSSIPQEFQKGFENGGHQYNPVEDERTQYYNTANQKSSRGVNPDRSSLHRLWSNSSCRSQSEGRNTYKTTASINSRSKSYKSRKYFKFPCAPDHEQDFQSMKALGNQNPCARFGDKFNDYSYTKANMQGSNQEREFTIGDPDIRQLLSYKRHIEGEKMSCEVQNSAAIQRRASNCLESSVISPFTESNMSMFNQNKHENVGDSRDLQYQNISMGEYFTKNKAEFQRMPLRDINLSDKENRQFNKIVLEKTSKCKSKEKQKIKEAKRKSVNRQIGQLFQRCTELEMKLAEKENEIKNLKASFSTLNSRSENENEENMFRHENSRKNKSSMKTPKFKSSVQKKEKDPQKYYISSPNHQNSRAAQRDAQLTPLFSQICNEINLPQSTPPEKVLKCVLKYFQKYTKMHP</sequence>
<gene>
    <name evidence="2" type="ORF">ECRASSUSDP1_LOCUS4956</name>
</gene>
<feature type="region of interest" description="Disordered" evidence="1">
    <location>
        <begin position="1"/>
        <end position="71"/>
    </location>
</feature>
<feature type="region of interest" description="Disordered" evidence="1">
    <location>
        <begin position="372"/>
        <end position="431"/>
    </location>
</feature>
<organism evidence="2 3">
    <name type="scientific">Euplotes crassus</name>
    <dbReference type="NCBI Taxonomy" id="5936"/>
    <lineage>
        <taxon>Eukaryota</taxon>
        <taxon>Sar</taxon>
        <taxon>Alveolata</taxon>
        <taxon>Ciliophora</taxon>
        <taxon>Intramacronucleata</taxon>
        <taxon>Spirotrichea</taxon>
        <taxon>Hypotrichia</taxon>
        <taxon>Euplotida</taxon>
        <taxon>Euplotidae</taxon>
        <taxon>Moneuplotes</taxon>
    </lineage>
</organism>
<dbReference type="Proteomes" id="UP001295684">
    <property type="component" value="Unassembled WGS sequence"/>
</dbReference>